<keyword evidence="1 8" id="KW-0808">Transferase</keyword>
<sequence>MDDKISRISQFTSEYSKYTNEVNVILKDVLAKIKPSADLKAEKHSIAKCLLAEIKKFGEHAEIVGSLAKDTDLAYTAYDTDIDIFIKFPVRFKKEELGKTVIEIGEKILTDWEIDYAEHPYIKGKFKNFSIELVPCYDFGEGIFGDFKNIATSVDRTIYHTKYVMEKIKKASDKISLNDEIRLLKQFMKGCNVYGAEASVKGFSGYLSELMCIYSGSFIEVIKCASGWKLNTFIDIENQWEGQGKILFDEPLIVIDPVDKNRNVASAVSEENMAKFIYACRKFLLNPSIDFFIGAEKKEKITKEEILRVIKKRGTKFIAIIYEHRYININNLYPQLEKTRKTIIKQTEKFKFRVMNSTSYTNKECTKSLLLFEFEIFELPNVEIVIGPPIDASLADQESFINKHGEKKLNGWRWIATRDRKFKNAVDCLKFLLSQRHGFGKEFVNSDGKIERDEEILKYPEIIEILKEML</sequence>
<dbReference type="InterPro" id="IPR048833">
    <property type="entry name" value="CAA_C"/>
</dbReference>
<keyword evidence="3" id="KW-0547">Nucleotide-binding</keyword>
<name>A0A098E8Z6_9ZZZZ</name>
<dbReference type="InterPro" id="IPR008229">
    <property type="entry name" value="CCA-adding_arc"/>
</dbReference>
<dbReference type="HAMAP" id="MF_01264">
    <property type="entry name" value="CCA_arch"/>
    <property type="match status" value="1"/>
</dbReference>
<dbReference type="Gene3D" id="3.30.70.590">
    <property type="entry name" value="Poly(A) polymerase predicted RNA binding domain"/>
    <property type="match status" value="1"/>
</dbReference>
<reference evidence="8" key="1">
    <citation type="submission" date="2014-09" db="EMBL/GenBank/DDBJ databases">
        <authorList>
            <person name="Probst J Alexander"/>
        </authorList>
    </citation>
    <scope>NUCLEOTIDE SEQUENCE</scope>
</reference>
<evidence type="ECO:0000256" key="2">
    <source>
        <dbReference type="ARBA" id="ARBA00022695"/>
    </source>
</evidence>
<evidence type="ECO:0000256" key="3">
    <source>
        <dbReference type="ARBA" id="ARBA00022741"/>
    </source>
</evidence>
<evidence type="ECO:0000256" key="5">
    <source>
        <dbReference type="ARBA" id="ARBA00022842"/>
    </source>
</evidence>
<dbReference type="InterPro" id="IPR006116">
    <property type="entry name" value="NT_2-5OAS_ClassI-CCAase"/>
</dbReference>
<dbReference type="InterPro" id="IPR015329">
    <property type="entry name" value="tRNA_NucTransf2"/>
</dbReference>
<dbReference type="GO" id="GO:0004810">
    <property type="term" value="F:CCA tRNA nucleotidyltransferase activity"/>
    <property type="evidence" value="ECO:0007669"/>
    <property type="project" value="UniProtKB-EC"/>
</dbReference>
<proteinExistence type="inferred from homology"/>
<dbReference type="Pfam" id="PF09249">
    <property type="entry name" value="tRNA_NucTransf2"/>
    <property type="match status" value="1"/>
</dbReference>
<keyword evidence="5" id="KW-0460">Magnesium</keyword>
<feature type="domain" description="CCA-adding enzyme C-terminal" evidence="7">
    <location>
        <begin position="313"/>
        <end position="444"/>
    </location>
</feature>
<dbReference type="SUPFAM" id="SSF55003">
    <property type="entry name" value="PAP/Archaeal CCA-adding enzyme, C-terminal domain"/>
    <property type="match status" value="1"/>
</dbReference>
<evidence type="ECO:0000256" key="1">
    <source>
        <dbReference type="ARBA" id="ARBA00022679"/>
    </source>
</evidence>
<dbReference type="Pfam" id="PF21133">
    <property type="entry name" value="CAA_C"/>
    <property type="match status" value="1"/>
</dbReference>
<dbReference type="SUPFAM" id="SSF81631">
    <property type="entry name" value="PAP/OAS1 substrate-binding domain"/>
    <property type="match status" value="1"/>
</dbReference>
<evidence type="ECO:0000256" key="4">
    <source>
        <dbReference type="ARBA" id="ARBA00022840"/>
    </source>
</evidence>
<evidence type="ECO:0000259" key="6">
    <source>
        <dbReference type="Pfam" id="PF09249"/>
    </source>
</evidence>
<organism evidence="8">
    <name type="scientific">groundwater metagenome</name>
    <dbReference type="NCBI Taxonomy" id="717931"/>
    <lineage>
        <taxon>unclassified sequences</taxon>
        <taxon>metagenomes</taxon>
        <taxon>ecological metagenomes</taxon>
    </lineage>
</organism>
<dbReference type="EC" id="2.7.7.72" evidence="8"/>
<dbReference type="Gene3D" id="1.10.1410.30">
    <property type="entry name" value="CCA tRNA nucleotidyltransferase, domain 2"/>
    <property type="match status" value="1"/>
</dbReference>
<keyword evidence="2 8" id="KW-0548">Nucleotidyltransferase</keyword>
<dbReference type="NCBIfam" id="TIGR03671">
    <property type="entry name" value="cca_archaeal"/>
    <property type="match status" value="1"/>
</dbReference>
<dbReference type="AlphaFoldDB" id="A0A098E8Z6"/>
<gene>
    <name evidence="8" type="ORF">MSIBF_A2370009</name>
</gene>
<dbReference type="InterPro" id="IPR043519">
    <property type="entry name" value="NT_sf"/>
</dbReference>
<dbReference type="GO" id="GO:0003723">
    <property type="term" value="F:RNA binding"/>
    <property type="evidence" value="ECO:0007669"/>
    <property type="project" value="InterPro"/>
</dbReference>
<dbReference type="PANTHER" id="PTHR39643">
    <property type="entry name" value="CCA-ADDING ENZYME"/>
    <property type="match status" value="1"/>
</dbReference>
<dbReference type="PIRSF" id="PIRSF005335">
    <property type="entry name" value="CCA_arch"/>
    <property type="match status" value="1"/>
</dbReference>
<protein>
    <submittedName>
        <fullName evidence="8">Putative CCA-adding enzyme</fullName>
        <ecNumber evidence="8">2.7.7.72</ecNumber>
    </submittedName>
</protein>
<dbReference type="SUPFAM" id="SSF81301">
    <property type="entry name" value="Nucleotidyltransferase"/>
    <property type="match status" value="1"/>
</dbReference>
<dbReference type="Gene3D" id="3.30.460.10">
    <property type="entry name" value="Beta Polymerase, domain 2"/>
    <property type="match status" value="1"/>
</dbReference>
<evidence type="ECO:0000313" key="8">
    <source>
        <dbReference type="EMBL" id="CEG12493.1"/>
    </source>
</evidence>
<accession>A0A098E8Z6</accession>
<dbReference type="EMBL" id="CCXY01000154">
    <property type="protein sequence ID" value="CEG12493.1"/>
    <property type="molecule type" value="Genomic_DNA"/>
</dbReference>
<keyword evidence="4" id="KW-0067">ATP-binding</keyword>
<feature type="domain" description="tRNA nucleotidyltransferase substrate binding" evidence="6">
    <location>
        <begin position="179"/>
        <end position="292"/>
    </location>
</feature>
<evidence type="ECO:0000259" key="7">
    <source>
        <dbReference type="Pfam" id="PF21133"/>
    </source>
</evidence>
<dbReference type="PANTHER" id="PTHR39643:SF1">
    <property type="entry name" value="CCA-ADDING ENZYME"/>
    <property type="match status" value="1"/>
</dbReference>
<dbReference type="InterPro" id="IPR011068">
    <property type="entry name" value="NuclTrfase_I-like_C"/>
</dbReference>
<dbReference type="GO" id="GO:0001680">
    <property type="term" value="P:tRNA 3'-terminal CCA addition"/>
    <property type="evidence" value="ECO:0007669"/>
    <property type="project" value="InterPro"/>
</dbReference>
<dbReference type="CDD" id="cd05400">
    <property type="entry name" value="NT_2-5OAS_ClassI-CCAase"/>
    <property type="match status" value="1"/>
</dbReference>
<dbReference type="InterPro" id="IPR042090">
    <property type="entry name" value="CCA_tRNA_nucleotrans_2"/>
</dbReference>
<dbReference type="GO" id="GO:0005524">
    <property type="term" value="F:ATP binding"/>
    <property type="evidence" value="ECO:0007669"/>
    <property type="project" value="UniProtKB-KW"/>
</dbReference>